<gene>
    <name evidence="1" type="ORF">EU508_00645</name>
</gene>
<evidence type="ECO:0000313" key="1">
    <source>
        <dbReference type="EMBL" id="KAA1165474.1"/>
    </source>
</evidence>
<dbReference type="Proteomes" id="UP000324162">
    <property type="component" value="Unassembled WGS sequence"/>
</dbReference>
<reference evidence="1 2" key="1">
    <citation type="submission" date="2019-01" db="EMBL/GenBank/DDBJ databases">
        <title>Genome sequences of marine Pseudoalteromonas species.</title>
        <authorList>
            <person name="Boraston A.B."/>
            <person name="Hehemann J.-H."/>
            <person name="Vickers C.J."/>
            <person name="Salama-Alber O."/>
            <person name="Abe K."/>
            <person name="Hettle A.J."/>
        </authorList>
    </citation>
    <scope>NUCLEOTIDE SEQUENCE [LARGE SCALE GENOMIC DNA]</scope>
    <source>
        <strain evidence="1 2">PS42</strain>
    </source>
</reference>
<comment type="caution">
    <text evidence="1">The sequence shown here is derived from an EMBL/GenBank/DDBJ whole genome shotgun (WGS) entry which is preliminary data.</text>
</comment>
<dbReference type="EMBL" id="SEUK01000031">
    <property type="protein sequence ID" value="KAA1165474.1"/>
    <property type="molecule type" value="Genomic_DNA"/>
</dbReference>
<dbReference type="Pfam" id="PF05069">
    <property type="entry name" value="Phage_tail_S"/>
    <property type="match status" value="1"/>
</dbReference>
<name>A0AB73BLR3_9GAMM</name>
<dbReference type="NCBIfam" id="TIGR01635">
    <property type="entry name" value="tail_comp_S"/>
    <property type="match status" value="1"/>
</dbReference>
<accession>A0AB73BLR3</accession>
<protein>
    <submittedName>
        <fullName evidence="1">Phage virion morphogenesis protein</fullName>
    </submittedName>
</protein>
<proteinExistence type="predicted"/>
<dbReference type="InterPro" id="IPR006522">
    <property type="entry name" value="Phage_virion_morphogenesis"/>
</dbReference>
<sequence length="152" mass="16145">MSTISLTLEGTGVITILEQLVERFNDLSEPMDAIAAVIEGASEDALADQQSPVDGSPWPALSDNYLKRRPSRIGGQMLQATAGGLAASITADSGDFWAQIGSNKPYAAIHNFGGLPEMAPGPAAIPQREYLGINRDNETELLMILGDFLLES</sequence>
<dbReference type="RefSeq" id="WP_149613301.1">
    <property type="nucleotide sequence ID" value="NZ_SEUK01000031.1"/>
</dbReference>
<organism evidence="1 2">
    <name type="scientific">Pseudoalteromonas fuliginea</name>
    <dbReference type="NCBI Taxonomy" id="1872678"/>
    <lineage>
        <taxon>Bacteria</taxon>
        <taxon>Pseudomonadati</taxon>
        <taxon>Pseudomonadota</taxon>
        <taxon>Gammaproteobacteria</taxon>
        <taxon>Alteromonadales</taxon>
        <taxon>Pseudoalteromonadaceae</taxon>
        <taxon>Pseudoalteromonas</taxon>
    </lineage>
</organism>
<evidence type="ECO:0000313" key="2">
    <source>
        <dbReference type="Proteomes" id="UP000324162"/>
    </source>
</evidence>
<dbReference type="AlphaFoldDB" id="A0AB73BLR3"/>